<sequence length="286" mass="33577">MKTDSIFYRMFLDFPDSFFELIERPDVIVSNYRFTSQEVKQLAFRLDGLFLPLDNLENLPFYLVEVQFQKDEDLYYRLFSELFLYLRQYKPLSPWQIVVIYPSREIEREHPQQFADLLALDRIKRIYLDELANDETPSLAIALIKLVTESESQAVNSAKILIKQAQRELSDRLVQKNVIDLIETIIIYKLPQKSREEIEAMLELQDLKQTRFYQEAFGDGIEQGIEQGIERGIEQGIEQGIERGINLQKLKTIPLLQDLGLTPQQISEHLDLTLETVLNYLAQQQQ</sequence>
<protein>
    <submittedName>
        <fullName evidence="1">Rpn family recombination-promoting nuclease/putative transposase</fullName>
    </submittedName>
</protein>
<dbReference type="PANTHER" id="PTHR35586:SF2">
    <property type="entry name" value="SLL1542 PROTEIN"/>
    <property type="match status" value="1"/>
</dbReference>
<proteinExistence type="predicted"/>
<comment type="caution">
    <text evidence="1">The sequence shown here is derived from an EMBL/GenBank/DDBJ whole genome shotgun (WGS) entry which is preliminary data.</text>
</comment>
<gene>
    <name evidence="1" type="ORF">RAM70_21855</name>
</gene>
<keyword evidence="2" id="KW-1185">Reference proteome</keyword>
<dbReference type="PANTHER" id="PTHR35586">
    <property type="entry name" value="SLL1691 PROTEIN"/>
    <property type="match status" value="1"/>
</dbReference>
<dbReference type="InterPro" id="IPR010106">
    <property type="entry name" value="RpnA"/>
</dbReference>
<reference evidence="1" key="1">
    <citation type="submission" date="2023-08" db="EMBL/GenBank/DDBJ databases">
        <authorList>
            <person name="Park H.-K."/>
            <person name="Kim I.-S."/>
        </authorList>
    </citation>
    <scope>NUCLEOTIDE SEQUENCE</scope>
    <source>
        <strain evidence="1">NRERC-220</strain>
    </source>
</reference>
<evidence type="ECO:0000313" key="2">
    <source>
        <dbReference type="Proteomes" id="UP001180650"/>
    </source>
</evidence>
<dbReference type="RefSeq" id="WP_045360732.1">
    <property type="nucleotide sequence ID" value="NZ_JAVSJA010000001.1"/>
</dbReference>
<organism evidence="1 2">
    <name type="scientific">Microcystis wesenbergii NRERC-220</name>
    <dbReference type="NCBI Taxonomy" id="3068991"/>
    <lineage>
        <taxon>Bacteria</taxon>
        <taxon>Bacillati</taxon>
        <taxon>Cyanobacteriota</taxon>
        <taxon>Cyanophyceae</taxon>
        <taxon>Oscillatoriophycideae</taxon>
        <taxon>Chroococcales</taxon>
        <taxon>Microcystaceae</taxon>
        <taxon>Microcystis</taxon>
    </lineage>
</organism>
<accession>A0ABU3HR33</accession>
<dbReference type="EMBL" id="JAVSJA010000001">
    <property type="protein sequence ID" value="MDT3677022.1"/>
    <property type="molecule type" value="Genomic_DNA"/>
</dbReference>
<dbReference type="NCBIfam" id="TIGR01784">
    <property type="entry name" value="T_den_put_tspse"/>
    <property type="match status" value="1"/>
</dbReference>
<dbReference type="Proteomes" id="UP001180650">
    <property type="component" value="Unassembled WGS sequence"/>
</dbReference>
<evidence type="ECO:0000313" key="1">
    <source>
        <dbReference type="EMBL" id="MDT3677022.1"/>
    </source>
</evidence>
<dbReference type="Pfam" id="PF11103">
    <property type="entry name" value="DUF2887"/>
    <property type="match status" value="1"/>
</dbReference>
<dbReference type="InterPro" id="IPR022573">
    <property type="entry name" value="DUF2887"/>
</dbReference>
<name>A0ABU3HR33_9CHRO</name>